<reference evidence="2 3" key="1">
    <citation type="submission" date="2024-04" db="EMBL/GenBank/DDBJ databases">
        <authorList>
            <person name="Cremers G."/>
        </authorList>
    </citation>
    <scope>NUCLEOTIDE SEQUENCE [LARGE SCALE GENOMIC DNA]</scope>
    <source>
        <strain evidence="2">MeCH1-AG</strain>
    </source>
</reference>
<evidence type="ECO:0008006" key="4">
    <source>
        <dbReference type="Google" id="ProtNLM"/>
    </source>
</evidence>
<evidence type="ECO:0000313" key="3">
    <source>
        <dbReference type="Proteomes" id="UP001497493"/>
    </source>
</evidence>
<proteinExistence type="predicted"/>
<organism evidence="2 3">
    <name type="scientific">Candidatus Methylocalor cossyra</name>
    <dbReference type="NCBI Taxonomy" id="3108543"/>
    <lineage>
        <taxon>Bacteria</taxon>
        <taxon>Pseudomonadati</taxon>
        <taxon>Pseudomonadota</taxon>
        <taxon>Gammaproteobacteria</taxon>
        <taxon>Methylococcales</taxon>
        <taxon>Methylococcaceae</taxon>
        <taxon>Candidatus Methylocalor</taxon>
    </lineage>
</organism>
<sequence>MATMFSRDPLPRSLLLAIALSLSAGCDETPRPKTPSAPSSQAESPSAQGVSPQDQQRFEQRYVELCVKGQRDNPDRPAGSDQEVTTLCQCMAKEIAKRLSKTEAVRFLDKKEIPIDLVMMGNAASDVCSLKR</sequence>
<evidence type="ECO:0000313" key="2">
    <source>
        <dbReference type="EMBL" id="CAL1241264.1"/>
    </source>
</evidence>
<keyword evidence="3" id="KW-1185">Reference proteome</keyword>
<protein>
    <recommendedName>
        <fullName evidence="4">Lipoprotein</fullName>
    </recommendedName>
</protein>
<dbReference type="Proteomes" id="UP001497493">
    <property type="component" value="Chromosome"/>
</dbReference>
<name>A0ABM9NKW4_9GAMM</name>
<dbReference type="EMBL" id="OZ026884">
    <property type="protein sequence ID" value="CAL1241264.1"/>
    <property type="molecule type" value="Genomic_DNA"/>
</dbReference>
<evidence type="ECO:0000256" key="1">
    <source>
        <dbReference type="SAM" id="MobiDB-lite"/>
    </source>
</evidence>
<feature type="compositionally biased region" description="Low complexity" evidence="1">
    <location>
        <begin position="36"/>
        <end position="48"/>
    </location>
</feature>
<accession>A0ABM9NKW4</accession>
<feature type="region of interest" description="Disordered" evidence="1">
    <location>
        <begin position="26"/>
        <end position="56"/>
    </location>
</feature>
<dbReference type="RefSeq" id="WP_348757794.1">
    <property type="nucleotide sequence ID" value="NZ_OZ026884.1"/>
</dbReference>
<gene>
    <name evidence="2" type="ORF">MECH1_V1_2488</name>
</gene>